<feature type="compositionally biased region" description="Low complexity" evidence="1">
    <location>
        <begin position="38"/>
        <end position="59"/>
    </location>
</feature>
<reference evidence="2" key="1">
    <citation type="journal article" date="2020" name="bioRxiv">
        <title>Comparative genomics of Chlamydomonas.</title>
        <authorList>
            <person name="Craig R.J."/>
            <person name="Hasan A.R."/>
            <person name="Ness R.W."/>
            <person name="Keightley P.D."/>
        </authorList>
    </citation>
    <scope>NUCLEOTIDE SEQUENCE</scope>
    <source>
        <strain evidence="2">CCAP 11/70</strain>
    </source>
</reference>
<keyword evidence="3" id="KW-1185">Reference proteome</keyword>
<dbReference type="Proteomes" id="UP000612055">
    <property type="component" value="Unassembled WGS sequence"/>
</dbReference>
<protein>
    <submittedName>
        <fullName evidence="2">Uncharacterized protein</fullName>
    </submittedName>
</protein>
<feature type="region of interest" description="Disordered" evidence="1">
    <location>
        <begin position="208"/>
        <end position="531"/>
    </location>
</feature>
<feature type="compositionally biased region" description="Pro residues" evidence="1">
    <location>
        <begin position="358"/>
        <end position="380"/>
    </location>
</feature>
<feature type="compositionally biased region" description="Low complexity" evidence="1">
    <location>
        <begin position="440"/>
        <end position="450"/>
    </location>
</feature>
<feature type="compositionally biased region" description="Low complexity" evidence="1">
    <location>
        <begin position="218"/>
        <end position="233"/>
    </location>
</feature>
<feature type="compositionally biased region" description="Low complexity" evidence="1">
    <location>
        <begin position="292"/>
        <end position="318"/>
    </location>
</feature>
<evidence type="ECO:0000256" key="1">
    <source>
        <dbReference type="SAM" id="MobiDB-lite"/>
    </source>
</evidence>
<dbReference type="EMBL" id="JAEHOE010000043">
    <property type="protein sequence ID" value="KAG2492705.1"/>
    <property type="molecule type" value="Genomic_DNA"/>
</dbReference>
<gene>
    <name evidence="2" type="ORF">HYH03_009118</name>
</gene>
<feature type="compositionally biased region" description="Basic and acidic residues" evidence="1">
    <location>
        <begin position="258"/>
        <end position="270"/>
    </location>
</feature>
<comment type="caution">
    <text evidence="2">The sequence shown here is derived from an EMBL/GenBank/DDBJ whole genome shotgun (WGS) entry which is preliminary data.</text>
</comment>
<proteinExistence type="predicted"/>
<feature type="compositionally biased region" description="Pro residues" evidence="1">
    <location>
        <begin position="340"/>
        <end position="350"/>
    </location>
</feature>
<dbReference type="AlphaFoldDB" id="A0A835XZ79"/>
<evidence type="ECO:0000313" key="3">
    <source>
        <dbReference type="Proteomes" id="UP000612055"/>
    </source>
</evidence>
<feature type="compositionally biased region" description="Low complexity" evidence="1">
    <location>
        <begin position="504"/>
        <end position="516"/>
    </location>
</feature>
<feature type="region of interest" description="Disordered" evidence="1">
    <location>
        <begin position="124"/>
        <end position="143"/>
    </location>
</feature>
<dbReference type="OrthoDB" id="553225at2759"/>
<feature type="region of interest" description="Disordered" evidence="1">
    <location>
        <begin position="34"/>
        <end position="59"/>
    </location>
</feature>
<feature type="compositionally biased region" description="Low complexity" evidence="1">
    <location>
        <begin position="461"/>
        <end position="481"/>
    </location>
</feature>
<organism evidence="2 3">
    <name type="scientific">Edaphochlamys debaryana</name>
    <dbReference type="NCBI Taxonomy" id="47281"/>
    <lineage>
        <taxon>Eukaryota</taxon>
        <taxon>Viridiplantae</taxon>
        <taxon>Chlorophyta</taxon>
        <taxon>core chlorophytes</taxon>
        <taxon>Chlorophyceae</taxon>
        <taxon>CS clade</taxon>
        <taxon>Chlamydomonadales</taxon>
        <taxon>Chlamydomonadales incertae sedis</taxon>
        <taxon>Edaphochlamys</taxon>
    </lineage>
</organism>
<sequence length="610" mass="61361">MALELPAAPAHVAPVVPSHLLLPCDAPWAPPAAKRRALAPPGAGGAWTEPAPLAGLPAGRRPPPPLAWISAGGAPYFPSRPSPTGSAASDEACTSTGALPLGAGSGAAKRPRLSIGSQCALPPPLASAGPVSPPSRAASVDGAADTEAALGLLAEPSSAGGPDLLEKMRIAHELLTHRDRLQPSQLQCVLRHLQALCAAASVDQLMTPHAQHDARGMDAASPTGSGGSDSAATGHRRGSATGMGPAGEGAAPRPTPSCEREQEREQERRVSGSGAETEAARRRSSGAGRGPGSPSSSSSSSHTAQRGGDPRPTTSTLSGPPPSRRQGPASAAGGAVEHACPPPHFAPNRPPPHHYRPPQYPHPLAPPYPHALPHPIPAPRLPRRGLSWSHSRESLEVNNAAGLPAQRSPSITQPAASDPKPADSTGGAPSSAPPMPRPLAMPRSLPRPALVPRQPLPGPRGEAAAAEGGASSAAALLAALAQHVRSRPTQGGLRQMPPAPFPAGPDGALAAPPAGGRAKRPAAPFPPAPELAAVGVHPSLMAGGRMNAPRLVPGWAGGPPPYGVHPRAVPYGAARGQHGVLNAAPDPYVTLRLAEHKAPGSKAPAAGKGR</sequence>
<evidence type="ECO:0000313" key="2">
    <source>
        <dbReference type="EMBL" id="KAG2492705.1"/>
    </source>
</evidence>
<accession>A0A835XZ79</accession>
<name>A0A835XZ79_9CHLO</name>